<gene>
    <name evidence="2" type="ORF">OKW52_07230</name>
</gene>
<evidence type="ECO:0000259" key="1">
    <source>
        <dbReference type="Pfam" id="PF13403"/>
    </source>
</evidence>
<name>A0ABT3GWY0_9RHOB</name>
<dbReference type="Pfam" id="PF13403">
    <property type="entry name" value="Hint_2"/>
    <property type="match status" value="1"/>
</dbReference>
<accession>A0ABT3GWY0</accession>
<dbReference type="Proteomes" id="UP001208938">
    <property type="component" value="Unassembled WGS sequence"/>
</dbReference>
<comment type="caution">
    <text evidence="2">The sequence shown here is derived from an EMBL/GenBank/DDBJ whole genome shotgun (WGS) entry which is preliminary data.</text>
</comment>
<proteinExistence type="predicted"/>
<reference evidence="2 3" key="1">
    <citation type="submission" date="2022-10" db="EMBL/GenBank/DDBJ databases">
        <title>Pararhodobacter sp. nov., isolated from marine algae.</title>
        <authorList>
            <person name="Choi B.J."/>
            <person name="Kim J.M."/>
            <person name="Lee J.K."/>
            <person name="Choi D.G."/>
            <person name="Jeon C.O."/>
        </authorList>
    </citation>
    <scope>NUCLEOTIDE SEQUENCE [LARGE SCALE GENOMIC DNA]</scope>
    <source>
        <strain evidence="2 3">ZQ420</strain>
    </source>
</reference>
<dbReference type="SUPFAM" id="SSF51294">
    <property type="entry name" value="Hedgehog/intein (Hint) domain"/>
    <property type="match status" value="1"/>
</dbReference>
<evidence type="ECO:0000313" key="3">
    <source>
        <dbReference type="Proteomes" id="UP001208938"/>
    </source>
</evidence>
<protein>
    <submittedName>
        <fullName evidence="2">Hint domain-containing protein</fullName>
    </submittedName>
</protein>
<keyword evidence="3" id="KW-1185">Reference proteome</keyword>
<dbReference type="EMBL" id="JAPDFL010000001">
    <property type="protein sequence ID" value="MCW1932059.1"/>
    <property type="molecule type" value="Genomic_DNA"/>
</dbReference>
<dbReference type="InterPro" id="IPR036844">
    <property type="entry name" value="Hint_dom_sf"/>
</dbReference>
<organism evidence="2 3">
    <name type="scientific">Pararhodobacter zhoushanensis</name>
    <dbReference type="NCBI Taxonomy" id="2479545"/>
    <lineage>
        <taxon>Bacteria</taxon>
        <taxon>Pseudomonadati</taxon>
        <taxon>Pseudomonadota</taxon>
        <taxon>Alphaproteobacteria</taxon>
        <taxon>Rhodobacterales</taxon>
        <taxon>Paracoccaceae</taxon>
        <taxon>Pararhodobacter</taxon>
    </lineage>
</organism>
<feature type="domain" description="Hedgehog/Intein (Hint)" evidence="1">
    <location>
        <begin position="152"/>
        <end position="295"/>
    </location>
</feature>
<dbReference type="Gene3D" id="2.170.16.10">
    <property type="entry name" value="Hedgehog/Intein (Hint) domain"/>
    <property type="match status" value="1"/>
</dbReference>
<sequence>MSSVSGFSGVYAVDWAQTAPGEEWGLAPELVSVGMSWRWRGSARRLDAGVAALWLDSPQDRNNPRQRARRRLRRLSLATMPELQREPGADDAMPGDSLVLTDGKRLYPARIVRQAGRLLAVFHPLLPRPDAELWIAGLNIAPAQAARRTGVICFLPGTMIATPDGPRAVETLEPGTAVTTRDSGSQPVVWRGETRLSGAELYLYPHLRPLRIRAGALPGARPDADLLISPGHRLLLGASGFSGTGEVLVAAEDLEDGRRIRRDFTLGAVRYVHLMLAQHEILTANGLACESFHPGLADARVLQWHAKSLEKAAPGLIADPARYGDPARRCLSRGEAAILQPAFV</sequence>
<evidence type="ECO:0000313" key="2">
    <source>
        <dbReference type="EMBL" id="MCW1932059.1"/>
    </source>
</evidence>
<dbReference type="InterPro" id="IPR028992">
    <property type="entry name" value="Hedgehog/Intein_dom"/>
</dbReference>
<dbReference type="RefSeq" id="WP_264505129.1">
    <property type="nucleotide sequence ID" value="NZ_JAPDFL010000001.1"/>
</dbReference>